<dbReference type="InterPro" id="IPR009057">
    <property type="entry name" value="Homeodomain-like_sf"/>
</dbReference>
<evidence type="ECO:0000256" key="1">
    <source>
        <dbReference type="ARBA" id="ARBA00022741"/>
    </source>
</evidence>
<dbReference type="OrthoDB" id="9761705at2"/>
<dbReference type="Pfam" id="PF02954">
    <property type="entry name" value="HTH_8"/>
    <property type="match status" value="1"/>
</dbReference>
<dbReference type="Proteomes" id="UP000322822">
    <property type="component" value="Chromosome 2"/>
</dbReference>
<dbReference type="RefSeq" id="WP_150376626.1">
    <property type="nucleotide sequence ID" value="NZ_CP044067.1"/>
</dbReference>
<evidence type="ECO:0000313" key="9">
    <source>
        <dbReference type="Proteomes" id="UP000322822"/>
    </source>
</evidence>
<reference evidence="8 9" key="1">
    <citation type="submission" date="2019-09" db="EMBL/GenBank/DDBJ databases">
        <title>FDA dAtabase for Regulatory Grade micrObial Sequences (FDA-ARGOS): Supporting development and validation of Infectious Disease Dx tests.</title>
        <authorList>
            <person name="Sciortino C."/>
            <person name="Tallon L."/>
            <person name="Sadzewicz L."/>
            <person name="Vavikolanu K."/>
            <person name="Mehta A."/>
            <person name="Aluvathingal J."/>
            <person name="Nadendla S."/>
            <person name="Nandy P."/>
            <person name="Geyer C."/>
            <person name="Yan Y."/>
            <person name="Sichtig H."/>
        </authorList>
    </citation>
    <scope>NUCLEOTIDE SEQUENCE [LARGE SCALE GENOMIC DNA]</scope>
    <source>
        <strain evidence="8 9">FDAARGOS_664</strain>
    </source>
</reference>
<dbReference type="SUPFAM" id="SSF52540">
    <property type="entry name" value="P-loop containing nucleoside triphosphate hydrolases"/>
    <property type="match status" value="1"/>
</dbReference>
<dbReference type="AlphaFoldDB" id="A0A5P2HD59"/>
<dbReference type="PANTHER" id="PTHR32071:SF117">
    <property type="entry name" value="PTS-DEPENDENT DIHYDROXYACETONE KINASE OPERON REGULATORY PROTEIN-RELATED"/>
    <property type="match status" value="1"/>
</dbReference>
<dbReference type="FunFam" id="3.40.50.300:FF:000006">
    <property type="entry name" value="DNA-binding transcriptional regulator NtrC"/>
    <property type="match status" value="1"/>
</dbReference>
<feature type="domain" description="Sigma-54 factor interaction" evidence="7">
    <location>
        <begin position="32"/>
        <end position="260"/>
    </location>
</feature>
<keyword evidence="1" id="KW-0547">Nucleotide-binding</keyword>
<feature type="compositionally biased region" description="Low complexity" evidence="6">
    <location>
        <begin position="1"/>
        <end position="10"/>
    </location>
</feature>
<keyword evidence="5" id="KW-0804">Transcription</keyword>
<dbReference type="InterPro" id="IPR025944">
    <property type="entry name" value="Sigma_54_int_dom_CS"/>
</dbReference>
<dbReference type="PROSITE" id="PS00688">
    <property type="entry name" value="SIGMA54_INTERACT_3"/>
    <property type="match status" value="1"/>
</dbReference>
<dbReference type="InterPro" id="IPR003593">
    <property type="entry name" value="AAA+_ATPase"/>
</dbReference>
<dbReference type="PROSITE" id="PS50045">
    <property type="entry name" value="SIGMA54_INTERACT_4"/>
    <property type="match status" value="1"/>
</dbReference>
<dbReference type="PRINTS" id="PR01590">
    <property type="entry name" value="HTHFIS"/>
</dbReference>
<evidence type="ECO:0000256" key="5">
    <source>
        <dbReference type="ARBA" id="ARBA00023163"/>
    </source>
</evidence>
<keyword evidence="4" id="KW-0238">DNA-binding</keyword>
<protein>
    <submittedName>
        <fullName evidence="8">Sigma-54-dependent Fis family transcriptional regulator</fullName>
    </submittedName>
</protein>
<keyword evidence="2" id="KW-0067">ATP-binding</keyword>
<dbReference type="SMART" id="SM00382">
    <property type="entry name" value="AAA"/>
    <property type="match status" value="1"/>
</dbReference>
<dbReference type="GO" id="GO:0006355">
    <property type="term" value="P:regulation of DNA-templated transcription"/>
    <property type="evidence" value="ECO:0007669"/>
    <property type="project" value="InterPro"/>
</dbReference>
<dbReference type="EMBL" id="CP044067">
    <property type="protein sequence ID" value="QET05956.1"/>
    <property type="molecule type" value="Genomic_DNA"/>
</dbReference>
<dbReference type="GO" id="GO:0043565">
    <property type="term" value="F:sequence-specific DNA binding"/>
    <property type="evidence" value="ECO:0007669"/>
    <property type="project" value="InterPro"/>
</dbReference>
<evidence type="ECO:0000313" key="8">
    <source>
        <dbReference type="EMBL" id="QET05956.1"/>
    </source>
</evidence>
<dbReference type="Gene3D" id="1.10.8.60">
    <property type="match status" value="1"/>
</dbReference>
<organism evidence="8 9">
    <name type="scientific">Cupriavidus pauculus</name>
    <dbReference type="NCBI Taxonomy" id="82633"/>
    <lineage>
        <taxon>Bacteria</taxon>
        <taxon>Pseudomonadati</taxon>
        <taxon>Pseudomonadota</taxon>
        <taxon>Betaproteobacteria</taxon>
        <taxon>Burkholderiales</taxon>
        <taxon>Burkholderiaceae</taxon>
        <taxon>Cupriavidus</taxon>
    </lineage>
</organism>
<dbReference type="InterPro" id="IPR027417">
    <property type="entry name" value="P-loop_NTPase"/>
</dbReference>
<evidence type="ECO:0000256" key="4">
    <source>
        <dbReference type="ARBA" id="ARBA00023125"/>
    </source>
</evidence>
<dbReference type="InterPro" id="IPR002197">
    <property type="entry name" value="HTH_Fis"/>
</dbReference>
<evidence type="ECO:0000256" key="3">
    <source>
        <dbReference type="ARBA" id="ARBA00023015"/>
    </source>
</evidence>
<evidence type="ECO:0000256" key="2">
    <source>
        <dbReference type="ARBA" id="ARBA00022840"/>
    </source>
</evidence>
<dbReference type="Gene3D" id="3.40.50.300">
    <property type="entry name" value="P-loop containing nucleotide triphosphate hydrolases"/>
    <property type="match status" value="1"/>
</dbReference>
<gene>
    <name evidence="8" type="ORF">FOB72_28900</name>
</gene>
<dbReference type="Pfam" id="PF25601">
    <property type="entry name" value="AAA_lid_14"/>
    <property type="match status" value="1"/>
</dbReference>
<name>A0A5P2HD59_9BURK</name>
<dbReference type="PANTHER" id="PTHR32071">
    <property type="entry name" value="TRANSCRIPTIONAL REGULATORY PROTEIN"/>
    <property type="match status" value="1"/>
</dbReference>
<dbReference type="GO" id="GO:0005524">
    <property type="term" value="F:ATP binding"/>
    <property type="evidence" value="ECO:0007669"/>
    <property type="project" value="UniProtKB-KW"/>
</dbReference>
<sequence>MSTTVTSPPSRTAPPPRAPARRAVPGQVSLLWESTSPAMQRLLNQLDRVAATDVTMLAVGESGAGKEVVARAVHERSNRRQGPFIAVNCGAIAPTLIESELFGHEKGGFTGALEQKAGYFEQAQSGTLFLDEVTEMPLEMQIKLLRVLESRTFQRVGGDTLLVSDVRILAATNRDPMDAVRSGHLREDLLYRLAVFPLQIPPLRERTEDIVPLARHFLAEFNAMEQTDKTFSPGTLERLVRYDWPGNVRELKNAVYRAYILADKLVEIGNPNLANQPPRPTTVDGVVSVRVGTTLADTQREIILATLSRYDGDKRQAARALGISLKTLYNRLDVYRAS</sequence>
<accession>A0A5P2HD59</accession>
<evidence type="ECO:0000256" key="6">
    <source>
        <dbReference type="SAM" id="MobiDB-lite"/>
    </source>
</evidence>
<keyword evidence="3" id="KW-0805">Transcription regulation</keyword>
<feature type="region of interest" description="Disordered" evidence="6">
    <location>
        <begin position="1"/>
        <end position="23"/>
    </location>
</feature>
<evidence type="ECO:0000259" key="7">
    <source>
        <dbReference type="PROSITE" id="PS50045"/>
    </source>
</evidence>
<dbReference type="CDD" id="cd00009">
    <property type="entry name" value="AAA"/>
    <property type="match status" value="1"/>
</dbReference>
<proteinExistence type="predicted"/>
<dbReference type="InterPro" id="IPR058031">
    <property type="entry name" value="AAA_lid_NorR"/>
</dbReference>
<dbReference type="InterPro" id="IPR002078">
    <property type="entry name" value="Sigma_54_int"/>
</dbReference>
<dbReference type="Pfam" id="PF00158">
    <property type="entry name" value="Sigma54_activat"/>
    <property type="match status" value="1"/>
</dbReference>
<dbReference type="SUPFAM" id="SSF46689">
    <property type="entry name" value="Homeodomain-like"/>
    <property type="match status" value="1"/>
</dbReference>
<dbReference type="Gene3D" id="1.10.10.60">
    <property type="entry name" value="Homeodomain-like"/>
    <property type="match status" value="1"/>
</dbReference>